<dbReference type="Gene3D" id="3.40.50.1820">
    <property type="entry name" value="alpha/beta hydrolase"/>
    <property type="match status" value="1"/>
</dbReference>
<dbReference type="SUPFAM" id="SSF53474">
    <property type="entry name" value="alpha/beta-Hydrolases"/>
    <property type="match status" value="1"/>
</dbReference>
<protein>
    <recommendedName>
        <fullName evidence="4">Alpha/beta hydrolase</fullName>
    </recommendedName>
</protein>
<evidence type="ECO:0000313" key="2">
    <source>
        <dbReference type="EMBL" id="WOD15889.1"/>
    </source>
</evidence>
<dbReference type="InterPro" id="IPR029058">
    <property type="entry name" value="AB_hydrolase_fold"/>
</dbReference>
<name>A0ABZ0EF77_9BURK</name>
<accession>A0ABZ0EF77</accession>
<organism evidence="2 3">
    <name type="scientific">Paraburkholderia kirstenboschensis</name>
    <dbReference type="NCBI Taxonomy" id="1245436"/>
    <lineage>
        <taxon>Bacteria</taxon>
        <taxon>Pseudomonadati</taxon>
        <taxon>Pseudomonadota</taxon>
        <taxon>Betaproteobacteria</taxon>
        <taxon>Burkholderiales</taxon>
        <taxon>Burkholderiaceae</taxon>
        <taxon>Paraburkholderia</taxon>
    </lineage>
</organism>
<keyword evidence="3" id="KW-1185">Reference proteome</keyword>
<sequence>MEVGKVRFGSKLRQPACRLHRPKGANGMPLHENRQSSVRAPTLSGLPARRGINGSSQSAVDVHRAMFADGSSAVANVQLSSPVGSFKALSCRSHIDCRELQVSMSERVPPSDDKVIDPQANAVRLHREIAHSTLVIARGAGHMVHYAVPAEIVEAIDLMSAGQSVGTGDSNAAIDETSAAERLPVAPAEA</sequence>
<reference evidence="2 3" key="1">
    <citation type="submission" date="2023-10" db="EMBL/GenBank/DDBJ databases">
        <title>Surface-active antibiotics is a multifunctional adaptation for post-fire microbes.</title>
        <authorList>
            <person name="Liu M.D."/>
            <person name="Du Y."/>
            <person name="Koupaei S.K."/>
            <person name="Kim N.R."/>
            <person name="Zhang W."/>
            <person name="Traxler M.F."/>
        </authorList>
    </citation>
    <scope>NUCLEOTIDE SEQUENCE [LARGE SCALE GENOMIC DNA]</scope>
    <source>
        <strain evidence="2 3">F3</strain>
    </source>
</reference>
<feature type="region of interest" description="Disordered" evidence="1">
    <location>
        <begin position="166"/>
        <end position="190"/>
    </location>
</feature>
<evidence type="ECO:0000313" key="3">
    <source>
        <dbReference type="Proteomes" id="UP001302652"/>
    </source>
</evidence>
<dbReference type="RefSeq" id="WP_317018311.1">
    <property type="nucleotide sequence ID" value="NZ_CP136512.1"/>
</dbReference>
<dbReference type="EMBL" id="CP136512">
    <property type="protein sequence ID" value="WOD15889.1"/>
    <property type="molecule type" value="Genomic_DNA"/>
</dbReference>
<gene>
    <name evidence="2" type="ORF">RW095_21915</name>
</gene>
<evidence type="ECO:0000256" key="1">
    <source>
        <dbReference type="SAM" id="MobiDB-lite"/>
    </source>
</evidence>
<evidence type="ECO:0008006" key="4">
    <source>
        <dbReference type="Google" id="ProtNLM"/>
    </source>
</evidence>
<proteinExistence type="predicted"/>
<dbReference type="Proteomes" id="UP001302652">
    <property type="component" value="Chromosome 2"/>
</dbReference>